<dbReference type="AlphaFoldDB" id="A0A9D4HH01"/>
<comment type="caution">
    <text evidence="3">The sequence shown here is derived from an EMBL/GenBank/DDBJ whole genome shotgun (WGS) entry which is preliminary data.</text>
</comment>
<dbReference type="InterPro" id="IPR032466">
    <property type="entry name" value="Metal_Hydrolase"/>
</dbReference>
<comment type="similarity">
    <text evidence="1">Belongs to the metallo-dependent hydrolases superfamily. TatD-type hydrolase family.</text>
</comment>
<name>A0A9D4HH01_DREPO</name>
<dbReference type="Proteomes" id="UP000828390">
    <property type="component" value="Unassembled WGS sequence"/>
</dbReference>
<dbReference type="PANTHER" id="PTHR46363:SF1">
    <property type="entry name" value="DEOXYRIBONUCLEASE TATDN2-RELATED"/>
    <property type="match status" value="1"/>
</dbReference>
<dbReference type="InterPro" id="IPR001130">
    <property type="entry name" value="TatD-like"/>
</dbReference>
<evidence type="ECO:0000313" key="3">
    <source>
        <dbReference type="EMBL" id="KAH3718487.1"/>
    </source>
</evidence>
<reference evidence="3" key="2">
    <citation type="submission" date="2020-11" db="EMBL/GenBank/DDBJ databases">
        <authorList>
            <person name="McCartney M.A."/>
            <person name="Auch B."/>
            <person name="Kono T."/>
            <person name="Mallez S."/>
            <person name="Becker A."/>
            <person name="Gohl D.M."/>
            <person name="Silverstein K.A.T."/>
            <person name="Koren S."/>
            <person name="Bechman K.B."/>
            <person name="Herman A."/>
            <person name="Abrahante J.E."/>
            <person name="Garbe J."/>
        </authorList>
    </citation>
    <scope>NUCLEOTIDE SEQUENCE</scope>
    <source>
        <strain evidence="3">Duluth1</strain>
        <tissue evidence="3">Whole animal</tissue>
    </source>
</reference>
<sequence length="80" mass="9013">MQKNVSSTQKIHLHCFTGTLDQVLSWSAAFPRCYFSISDLVARFDEVQKSVVRGIPADRLLVETDSPYLRALSNRDNTPA</sequence>
<dbReference type="Pfam" id="PF01026">
    <property type="entry name" value="TatD_DNase"/>
    <property type="match status" value="1"/>
</dbReference>
<dbReference type="Gene3D" id="3.20.20.140">
    <property type="entry name" value="Metal-dependent hydrolases"/>
    <property type="match status" value="1"/>
</dbReference>
<gene>
    <name evidence="3" type="ORF">DPMN_061291</name>
</gene>
<keyword evidence="2" id="KW-0378">Hydrolase</keyword>
<keyword evidence="4" id="KW-1185">Reference proteome</keyword>
<dbReference type="InterPro" id="IPR018228">
    <property type="entry name" value="DNase_TatD-rel_CS"/>
</dbReference>
<evidence type="ECO:0000313" key="4">
    <source>
        <dbReference type="Proteomes" id="UP000828390"/>
    </source>
</evidence>
<reference evidence="3" key="1">
    <citation type="journal article" date="2019" name="bioRxiv">
        <title>The Genome of the Zebra Mussel, Dreissena polymorpha: A Resource for Invasive Species Research.</title>
        <authorList>
            <person name="McCartney M.A."/>
            <person name="Auch B."/>
            <person name="Kono T."/>
            <person name="Mallez S."/>
            <person name="Zhang Y."/>
            <person name="Obille A."/>
            <person name="Becker A."/>
            <person name="Abrahante J.E."/>
            <person name="Garbe J."/>
            <person name="Badalamenti J.P."/>
            <person name="Herman A."/>
            <person name="Mangelson H."/>
            <person name="Liachko I."/>
            <person name="Sullivan S."/>
            <person name="Sone E.D."/>
            <person name="Koren S."/>
            <person name="Silverstein K.A.T."/>
            <person name="Beckman K.B."/>
            <person name="Gohl D.M."/>
        </authorList>
    </citation>
    <scope>NUCLEOTIDE SEQUENCE</scope>
    <source>
        <strain evidence="3">Duluth1</strain>
        <tissue evidence="3">Whole animal</tissue>
    </source>
</reference>
<evidence type="ECO:0000256" key="1">
    <source>
        <dbReference type="ARBA" id="ARBA00009275"/>
    </source>
</evidence>
<evidence type="ECO:0000256" key="2">
    <source>
        <dbReference type="ARBA" id="ARBA00022801"/>
    </source>
</evidence>
<accession>A0A9D4HH01</accession>
<dbReference type="SUPFAM" id="SSF51556">
    <property type="entry name" value="Metallo-dependent hydrolases"/>
    <property type="match status" value="1"/>
</dbReference>
<dbReference type="GO" id="GO:0016788">
    <property type="term" value="F:hydrolase activity, acting on ester bonds"/>
    <property type="evidence" value="ECO:0007669"/>
    <property type="project" value="InterPro"/>
</dbReference>
<organism evidence="3 4">
    <name type="scientific">Dreissena polymorpha</name>
    <name type="common">Zebra mussel</name>
    <name type="synonym">Mytilus polymorpha</name>
    <dbReference type="NCBI Taxonomy" id="45954"/>
    <lineage>
        <taxon>Eukaryota</taxon>
        <taxon>Metazoa</taxon>
        <taxon>Spiralia</taxon>
        <taxon>Lophotrochozoa</taxon>
        <taxon>Mollusca</taxon>
        <taxon>Bivalvia</taxon>
        <taxon>Autobranchia</taxon>
        <taxon>Heteroconchia</taxon>
        <taxon>Euheterodonta</taxon>
        <taxon>Imparidentia</taxon>
        <taxon>Neoheterodontei</taxon>
        <taxon>Myida</taxon>
        <taxon>Dreissenoidea</taxon>
        <taxon>Dreissenidae</taxon>
        <taxon>Dreissena</taxon>
    </lineage>
</organism>
<dbReference type="PANTHER" id="PTHR46363">
    <property type="entry name" value="DEOXYRIBONUCLEASE TATDN2-RELATED"/>
    <property type="match status" value="1"/>
</dbReference>
<dbReference type="PROSITE" id="PS01091">
    <property type="entry name" value="TATD_3"/>
    <property type="match status" value="1"/>
</dbReference>
<protein>
    <submittedName>
        <fullName evidence="3">Uncharacterized protein</fullName>
    </submittedName>
</protein>
<dbReference type="EMBL" id="JAIWYP010000013">
    <property type="protein sequence ID" value="KAH3718487.1"/>
    <property type="molecule type" value="Genomic_DNA"/>
</dbReference>
<proteinExistence type="inferred from homology"/>